<proteinExistence type="predicted"/>
<organism evidence="1 2">
    <name type="scientific">Hypoxylon rubiginosum</name>
    <dbReference type="NCBI Taxonomy" id="110542"/>
    <lineage>
        <taxon>Eukaryota</taxon>
        <taxon>Fungi</taxon>
        <taxon>Dikarya</taxon>
        <taxon>Ascomycota</taxon>
        <taxon>Pezizomycotina</taxon>
        <taxon>Sordariomycetes</taxon>
        <taxon>Xylariomycetidae</taxon>
        <taxon>Xylariales</taxon>
        <taxon>Hypoxylaceae</taxon>
        <taxon>Hypoxylon</taxon>
    </lineage>
</organism>
<dbReference type="Proteomes" id="UP001497700">
    <property type="component" value="Unassembled WGS sequence"/>
</dbReference>
<evidence type="ECO:0000313" key="2">
    <source>
        <dbReference type="Proteomes" id="UP001497700"/>
    </source>
</evidence>
<comment type="caution">
    <text evidence="1">The sequence shown here is derived from an EMBL/GenBank/DDBJ whole genome shotgun (WGS) entry which is preliminary data.</text>
</comment>
<reference evidence="1 2" key="1">
    <citation type="journal article" date="2022" name="New Phytol.">
        <title>Ecological generalism drives hyperdiversity of secondary metabolite gene clusters in xylarialean endophytes.</title>
        <authorList>
            <person name="Franco M.E.E."/>
            <person name="Wisecaver J.H."/>
            <person name="Arnold A.E."/>
            <person name="Ju Y.M."/>
            <person name="Slot J.C."/>
            <person name="Ahrendt S."/>
            <person name="Moore L.P."/>
            <person name="Eastman K.E."/>
            <person name="Scott K."/>
            <person name="Konkel Z."/>
            <person name="Mondo S.J."/>
            <person name="Kuo A."/>
            <person name="Hayes R.D."/>
            <person name="Haridas S."/>
            <person name="Andreopoulos B."/>
            <person name="Riley R."/>
            <person name="LaButti K."/>
            <person name="Pangilinan J."/>
            <person name="Lipzen A."/>
            <person name="Amirebrahimi M."/>
            <person name="Yan J."/>
            <person name="Adam C."/>
            <person name="Keymanesh K."/>
            <person name="Ng V."/>
            <person name="Louie K."/>
            <person name="Northen T."/>
            <person name="Drula E."/>
            <person name="Henrissat B."/>
            <person name="Hsieh H.M."/>
            <person name="Youens-Clark K."/>
            <person name="Lutzoni F."/>
            <person name="Miadlikowska J."/>
            <person name="Eastwood D.C."/>
            <person name="Hamelin R.C."/>
            <person name="Grigoriev I.V."/>
            <person name="U'Ren J.M."/>
        </authorList>
    </citation>
    <scope>NUCLEOTIDE SEQUENCE [LARGE SCALE GENOMIC DNA]</scope>
    <source>
        <strain evidence="1 2">CBS 119005</strain>
    </source>
</reference>
<keyword evidence="2" id="KW-1185">Reference proteome</keyword>
<protein>
    <submittedName>
        <fullName evidence="1">Uncharacterized protein</fullName>
    </submittedName>
</protein>
<sequence length="148" mass="16337">MQLRNIFPTILALGTLAPLVSAGCFDGGEKWGSSKDAALRIAKNVCNQDRGELRRLYMWGNHPEAKTGSISASGDNRCIKLQVDYVWDPHTDDIGKIILMDNGLDNSGSVPKNECYDGLQKEINGCERGGESKYTHWKYKADIQTGNC</sequence>
<name>A0ACB9ZIF0_9PEZI</name>
<evidence type="ECO:0000313" key="1">
    <source>
        <dbReference type="EMBL" id="KAI4870560.1"/>
    </source>
</evidence>
<dbReference type="EMBL" id="MU393423">
    <property type="protein sequence ID" value="KAI4870560.1"/>
    <property type="molecule type" value="Genomic_DNA"/>
</dbReference>
<gene>
    <name evidence="1" type="ORF">F4820DRAFT_217779</name>
</gene>
<accession>A0ACB9ZIF0</accession>